<name>T1G4E5_HELRO</name>
<comment type="subunit">
    <text evidence="5">V-ATPase is a heteromultimeric enzyme made up of two complexes: the ATP-hydrolytic V1 complex and the proton translocation V0 complex.</text>
</comment>
<dbReference type="Pfam" id="PF03224">
    <property type="entry name" value="V-ATPase_H_N"/>
    <property type="match status" value="1"/>
</dbReference>
<evidence type="ECO:0000313" key="8">
    <source>
        <dbReference type="EnsemblMetazoa" id="HelroP81462"/>
    </source>
</evidence>
<keyword evidence="3 5" id="KW-0375">Hydrogen ion transport</keyword>
<comment type="similarity">
    <text evidence="1 5">Belongs to the V-ATPase H subunit family.</text>
</comment>
<dbReference type="PANTHER" id="PTHR10698:SF0">
    <property type="entry name" value="V-TYPE PROTON ATPASE SUBUNIT H"/>
    <property type="match status" value="1"/>
</dbReference>
<dbReference type="GO" id="GO:0000221">
    <property type="term" value="C:vacuolar proton-transporting V-type ATPase, V1 domain"/>
    <property type="evidence" value="ECO:0007669"/>
    <property type="project" value="UniProtKB-UniRule"/>
</dbReference>
<evidence type="ECO:0000256" key="2">
    <source>
        <dbReference type="ARBA" id="ARBA00022448"/>
    </source>
</evidence>
<dbReference type="STRING" id="6412.T1G4E5"/>
<dbReference type="PIRSF" id="PIRSF032184">
    <property type="entry name" value="ATPase_V1_H"/>
    <property type="match status" value="1"/>
</dbReference>
<sequence length="450" mass="51955">MATSPLQAKAMEIRNTRVNWQSYAQGRMITPDEFDIIIKLDSAASRGETFKNMPTQCIATLLSMMSKIAKDQTVQYLVTLIDDILQEDKSRVELFRQYATKNKESIWKPFFDMLHRPDSYTVNQASRIISKIACWGKIPMPSQDLNFYLHWLIKDQLRAQGNEYLQSVVRCLQMLLRLPVYRQHFVELKGVETINDLLHSKTGYQIQYQLIFCLWILTFDVSIANKISRYAGVIPVMSDILSDAAKEKVIRIILATFRNLLEKPSEKEFKTDNSLAMIRCKVMKQLSLLETKKYEDIDIMEDIQFISGTLQVQVQDLSSFDEYTSELKSGQLEWSPVHKSEKFWRENAGRLNEKNFELLKILAKLLETSKDPLILSVAAHDLGEYVRHYPHGKTVIEQLGGKTYVMALLSHEDPNVRYEALLAVQKLMVHNWSYLGKQLDVPASNKDASK</sequence>
<reference evidence="8" key="3">
    <citation type="submission" date="2015-06" db="UniProtKB">
        <authorList>
            <consortium name="EnsemblMetazoa"/>
        </authorList>
    </citation>
    <scope>IDENTIFICATION</scope>
</reference>
<dbReference type="HOGENOM" id="CLU_025709_4_0_1"/>
<dbReference type="Gene3D" id="1.25.40.150">
    <property type="entry name" value="V-type ATPase, subunit H, C-terminal domain"/>
    <property type="match status" value="1"/>
</dbReference>
<proteinExistence type="inferred from homology"/>
<dbReference type="GO" id="GO:0046961">
    <property type="term" value="F:proton-transporting ATPase activity, rotational mechanism"/>
    <property type="evidence" value="ECO:0007669"/>
    <property type="project" value="UniProtKB-UniRule"/>
</dbReference>
<dbReference type="EMBL" id="AMQM01004955">
    <property type="status" value="NOT_ANNOTATED_CDS"/>
    <property type="molecule type" value="Genomic_DNA"/>
</dbReference>
<comment type="function">
    <text evidence="5">Subunit of the V1 complex of vacuolar(H+)-ATPase (V-ATPase), a multisubunit enzyme composed of a peripheral complex (V1) that hydrolyzes ATP and a membrane integral complex (V0) that translocates protons. V-ATPase is responsible for acidifying and maintaining the pH of intracellular compartments.</text>
</comment>
<dbReference type="Proteomes" id="UP000015101">
    <property type="component" value="Unassembled WGS sequence"/>
</dbReference>
<dbReference type="GeneID" id="20215943"/>
<keyword evidence="4 5" id="KW-0406">Ion transport</keyword>
<dbReference type="SUPFAM" id="SSF48371">
    <property type="entry name" value="ARM repeat"/>
    <property type="match status" value="1"/>
</dbReference>
<reference evidence="9" key="1">
    <citation type="submission" date="2012-12" db="EMBL/GenBank/DDBJ databases">
        <authorList>
            <person name="Hellsten U."/>
            <person name="Grimwood J."/>
            <person name="Chapman J.A."/>
            <person name="Shapiro H."/>
            <person name="Aerts A."/>
            <person name="Otillar R.P."/>
            <person name="Terry A.Y."/>
            <person name="Boore J.L."/>
            <person name="Simakov O."/>
            <person name="Marletaz F."/>
            <person name="Cho S.-J."/>
            <person name="Edsinger-Gonzales E."/>
            <person name="Havlak P."/>
            <person name="Kuo D.-H."/>
            <person name="Larsson T."/>
            <person name="Lv J."/>
            <person name="Arendt D."/>
            <person name="Savage R."/>
            <person name="Osoegawa K."/>
            <person name="de Jong P."/>
            <person name="Lindberg D.R."/>
            <person name="Seaver E.C."/>
            <person name="Weisblat D.A."/>
            <person name="Putnam N.H."/>
            <person name="Grigoriev I.V."/>
            <person name="Rokhsar D.S."/>
        </authorList>
    </citation>
    <scope>NUCLEOTIDE SEQUENCE</scope>
</reference>
<dbReference type="InterPro" id="IPR011987">
    <property type="entry name" value="ATPase_V1-cplx_hsu_C"/>
</dbReference>
<feature type="domain" description="ATPase V1 complex subunit H C-terminal" evidence="6">
    <location>
        <begin position="317"/>
        <end position="432"/>
    </location>
</feature>
<dbReference type="InParanoid" id="T1G4E5"/>
<reference evidence="7 9" key="2">
    <citation type="journal article" date="2013" name="Nature">
        <title>Insights into bilaterian evolution from three spiralian genomes.</title>
        <authorList>
            <person name="Simakov O."/>
            <person name="Marletaz F."/>
            <person name="Cho S.J."/>
            <person name="Edsinger-Gonzales E."/>
            <person name="Havlak P."/>
            <person name="Hellsten U."/>
            <person name="Kuo D.H."/>
            <person name="Larsson T."/>
            <person name="Lv J."/>
            <person name="Arendt D."/>
            <person name="Savage R."/>
            <person name="Osoegawa K."/>
            <person name="de Jong P."/>
            <person name="Grimwood J."/>
            <person name="Chapman J.A."/>
            <person name="Shapiro H."/>
            <person name="Aerts A."/>
            <person name="Otillar R.P."/>
            <person name="Terry A.Y."/>
            <person name="Boore J.L."/>
            <person name="Grigoriev I.V."/>
            <person name="Lindberg D.R."/>
            <person name="Seaver E.C."/>
            <person name="Weisblat D.A."/>
            <person name="Putnam N.H."/>
            <person name="Rokhsar D.S."/>
        </authorList>
    </citation>
    <scope>NUCLEOTIDE SEQUENCE</scope>
</reference>
<dbReference type="FunCoup" id="T1G4E5">
    <property type="interactions" value="2062"/>
</dbReference>
<protein>
    <recommendedName>
        <fullName evidence="5">V-type proton ATPase subunit H</fullName>
    </recommendedName>
</protein>
<dbReference type="CTD" id="20215943"/>
<evidence type="ECO:0000256" key="4">
    <source>
        <dbReference type="ARBA" id="ARBA00023065"/>
    </source>
</evidence>
<dbReference type="Pfam" id="PF11698">
    <property type="entry name" value="V-ATPase_H_C"/>
    <property type="match status" value="1"/>
</dbReference>
<dbReference type="InterPro" id="IPR038497">
    <property type="entry name" value="ATPase_V1-cplx_hsu_C_sf"/>
</dbReference>
<dbReference type="RefSeq" id="XP_009020251.1">
    <property type="nucleotide sequence ID" value="XM_009022003.1"/>
</dbReference>
<keyword evidence="9" id="KW-1185">Reference proteome</keyword>
<dbReference type="FunFam" id="1.25.40.150:FF:000001">
    <property type="entry name" value="V-type proton ATPase subunit H"/>
    <property type="match status" value="1"/>
</dbReference>
<dbReference type="EMBL" id="KB096743">
    <property type="protein sequence ID" value="ESO01597.1"/>
    <property type="molecule type" value="Genomic_DNA"/>
</dbReference>
<evidence type="ECO:0000256" key="3">
    <source>
        <dbReference type="ARBA" id="ARBA00022781"/>
    </source>
</evidence>
<dbReference type="OMA" id="HSGHLRW"/>
<evidence type="ECO:0000256" key="5">
    <source>
        <dbReference type="PIRNR" id="PIRNR032184"/>
    </source>
</evidence>
<accession>T1G4E5</accession>
<dbReference type="OrthoDB" id="10263554at2759"/>
<dbReference type="InterPro" id="IPR011989">
    <property type="entry name" value="ARM-like"/>
</dbReference>
<evidence type="ECO:0000259" key="6">
    <source>
        <dbReference type="Pfam" id="PF11698"/>
    </source>
</evidence>
<evidence type="ECO:0000313" key="9">
    <source>
        <dbReference type="Proteomes" id="UP000015101"/>
    </source>
</evidence>
<dbReference type="PANTHER" id="PTHR10698">
    <property type="entry name" value="V-TYPE PROTON ATPASE SUBUNIT H"/>
    <property type="match status" value="1"/>
</dbReference>
<dbReference type="InterPro" id="IPR004908">
    <property type="entry name" value="ATPase_V1-cplx_hsu"/>
</dbReference>
<dbReference type="Gene3D" id="1.25.10.10">
    <property type="entry name" value="Leucine-rich Repeat Variant"/>
    <property type="match status" value="1"/>
</dbReference>
<dbReference type="InterPro" id="IPR016024">
    <property type="entry name" value="ARM-type_fold"/>
</dbReference>
<dbReference type="AlphaFoldDB" id="T1G4E5"/>
<dbReference type="KEGG" id="hro:HELRODRAFT_81462"/>
<organism evidence="8 9">
    <name type="scientific">Helobdella robusta</name>
    <name type="common">Californian leech</name>
    <dbReference type="NCBI Taxonomy" id="6412"/>
    <lineage>
        <taxon>Eukaryota</taxon>
        <taxon>Metazoa</taxon>
        <taxon>Spiralia</taxon>
        <taxon>Lophotrochozoa</taxon>
        <taxon>Annelida</taxon>
        <taxon>Clitellata</taxon>
        <taxon>Hirudinea</taxon>
        <taxon>Rhynchobdellida</taxon>
        <taxon>Glossiphoniidae</taxon>
        <taxon>Helobdella</taxon>
    </lineage>
</organism>
<keyword evidence="2 5" id="KW-0813">Transport</keyword>
<evidence type="ECO:0000256" key="1">
    <source>
        <dbReference type="ARBA" id="ARBA00008613"/>
    </source>
</evidence>
<dbReference type="FunFam" id="1.25.10.10:FF:000067">
    <property type="entry name" value="V-type proton ATPase subunit H"/>
    <property type="match status" value="1"/>
</dbReference>
<gene>
    <name evidence="8" type="primary">20215943</name>
    <name evidence="7" type="ORF">HELRODRAFT_81462</name>
</gene>
<evidence type="ECO:0000313" key="7">
    <source>
        <dbReference type="EMBL" id="ESO01597.1"/>
    </source>
</evidence>
<dbReference type="CDD" id="cd00256">
    <property type="entry name" value="VATPase_H"/>
    <property type="match status" value="1"/>
</dbReference>
<dbReference type="eggNOG" id="KOG2759">
    <property type="taxonomic scope" value="Eukaryota"/>
</dbReference>
<dbReference type="EnsemblMetazoa" id="HelroT81462">
    <property type="protein sequence ID" value="HelroP81462"/>
    <property type="gene ID" value="HelroG81462"/>
</dbReference>